<organism evidence="1 2">
    <name type="scientific">Botrytis fragariae</name>
    <dbReference type="NCBI Taxonomy" id="1964551"/>
    <lineage>
        <taxon>Eukaryota</taxon>
        <taxon>Fungi</taxon>
        <taxon>Dikarya</taxon>
        <taxon>Ascomycota</taxon>
        <taxon>Pezizomycotina</taxon>
        <taxon>Leotiomycetes</taxon>
        <taxon>Helotiales</taxon>
        <taxon>Sclerotiniaceae</taxon>
        <taxon>Botrytis</taxon>
    </lineage>
</organism>
<dbReference type="Proteomes" id="UP000531561">
    <property type="component" value="Unassembled WGS sequence"/>
</dbReference>
<dbReference type="RefSeq" id="XP_037189501.1">
    <property type="nucleotide sequence ID" value="XM_037340278.1"/>
</dbReference>
<accession>A0A8H6EFK9</accession>
<reference evidence="1 2" key="1">
    <citation type="journal article" date="2020" name="Phytopathology">
        <title>A high-quality genome resource of Botrytis fragariae, a new and rapidly spreading fungal pathogen causing strawberry gray mold in the U.S.A.</title>
        <authorList>
            <person name="Wu Y."/>
            <person name="Saski C.A."/>
            <person name="Schnabel G."/>
            <person name="Xiao S."/>
            <person name="Hu M."/>
        </authorList>
    </citation>
    <scope>NUCLEOTIDE SEQUENCE [LARGE SCALE GENOMIC DNA]</scope>
    <source>
        <strain evidence="1 2">BVB16</strain>
    </source>
</reference>
<keyword evidence="2" id="KW-1185">Reference proteome</keyword>
<name>A0A8H6EFK9_9HELO</name>
<gene>
    <name evidence="1" type="ORF">Bfra_009942</name>
</gene>
<proteinExistence type="predicted"/>
<dbReference type="AlphaFoldDB" id="A0A8H6EFK9"/>
<evidence type="ECO:0000313" key="2">
    <source>
        <dbReference type="Proteomes" id="UP000531561"/>
    </source>
</evidence>
<dbReference type="EMBL" id="JABFCT010000014">
    <property type="protein sequence ID" value="KAF5870554.1"/>
    <property type="molecule type" value="Genomic_DNA"/>
</dbReference>
<comment type="caution">
    <text evidence="1">The sequence shown here is derived from an EMBL/GenBank/DDBJ whole genome shotgun (WGS) entry which is preliminary data.</text>
</comment>
<evidence type="ECO:0000313" key="1">
    <source>
        <dbReference type="EMBL" id="KAF5870554.1"/>
    </source>
</evidence>
<dbReference type="GeneID" id="59263970"/>
<protein>
    <submittedName>
        <fullName evidence="1">Putative heterokaryon incompatibility protein</fullName>
    </submittedName>
</protein>
<sequence>MRTKTSTNQLCCLLLHLHSSERMLYLSGLILERVDVTNNEYRRVGLLEYSKWIPVEIGHIGKVLIEDPFLSTFGDIEQTGDKSLIGW</sequence>